<evidence type="ECO:0000256" key="6">
    <source>
        <dbReference type="ARBA" id="ARBA00022737"/>
    </source>
</evidence>
<dbReference type="AlphaFoldDB" id="A0AAD1WCP3"/>
<keyword evidence="10" id="KW-0832">Ubl conjugation</keyword>
<evidence type="ECO:0000256" key="13">
    <source>
        <dbReference type="ARBA" id="ARBA00023163"/>
    </source>
</evidence>
<dbReference type="FunFam" id="3.30.160.60:FF:000042">
    <property type="entry name" value="Zinc finger protein 148"/>
    <property type="match status" value="2"/>
</dbReference>
<comment type="similarity">
    <text evidence="2">Belongs to the krueppel C2H2-type zinc-finger protein family.</text>
</comment>
<evidence type="ECO:0000256" key="8">
    <source>
        <dbReference type="ARBA" id="ARBA00022782"/>
    </source>
</evidence>
<keyword evidence="3" id="KW-0678">Repressor</keyword>
<feature type="region of interest" description="Disordered" evidence="18">
    <location>
        <begin position="27"/>
        <end position="46"/>
    </location>
</feature>
<dbReference type="GO" id="GO:0000978">
    <property type="term" value="F:RNA polymerase II cis-regulatory region sequence-specific DNA binding"/>
    <property type="evidence" value="ECO:0007669"/>
    <property type="project" value="UniProtKB-ARBA"/>
</dbReference>
<evidence type="ECO:0000256" key="4">
    <source>
        <dbReference type="ARBA" id="ARBA00022499"/>
    </source>
</evidence>
<evidence type="ECO:0000256" key="3">
    <source>
        <dbReference type="ARBA" id="ARBA00022491"/>
    </source>
</evidence>
<evidence type="ECO:0000256" key="12">
    <source>
        <dbReference type="ARBA" id="ARBA00023125"/>
    </source>
</evidence>
<feature type="domain" description="C2H2-type" evidence="19">
    <location>
        <begin position="171"/>
        <end position="198"/>
    </location>
</feature>
<name>A0AAD1WCP3_PELCU</name>
<evidence type="ECO:0000256" key="2">
    <source>
        <dbReference type="ARBA" id="ARBA00006991"/>
    </source>
</evidence>
<evidence type="ECO:0000259" key="19">
    <source>
        <dbReference type="PROSITE" id="PS50157"/>
    </source>
</evidence>
<dbReference type="InterPro" id="IPR013087">
    <property type="entry name" value="Znf_C2H2_type"/>
</dbReference>
<feature type="domain" description="C2H2-type" evidence="19">
    <location>
        <begin position="199"/>
        <end position="226"/>
    </location>
</feature>
<feature type="compositionally biased region" description="Polar residues" evidence="18">
    <location>
        <begin position="289"/>
        <end position="312"/>
    </location>
</feature>
<evidence type="ECO:0000313" key="20">
    <source>
        <dbReference type="EMBL" id="CAH2302604.1"/>
    </source>
</evidence>
<feature type="compositionally biased region" description="Pro residues" evidence="18">
    <location>
        <begin position="29"/>
        <end position="38"/>
    </location>
</feature>
<keyword evidence="8" id="KW-0221">Differentiation</keyword>
<evidence type="ECO:0000256" key="7">
    <source>
        <dbReference type="ARBA" id="ARBA00022771"/>
    </source>
</evidence>
<dbReference type="Proteomes" id="UP001295444">
    <property type="component" value="Chromosome 06"/>
</dbReference>
<dbReference type="PANTHER" id="PTHR23235:SF155">
    <property type="entry name" value="EARLY GROWTH RESPONSE 4-RELATED"/>
    <property type="match status" value="1"/>
</dbReference>
<dbReference type="FunFam" id="3.30.160.60:FF:000067">
    <property type="entry name" value="Vascular endothelial zinc finger 1"/>
    <property type="match status" value="1"/>
</dbReference>
<keyword evidence="6" id="KW-0677">Repeat</keyword>
<dbReference type="Pfam" id="PF00096">
    <property type="entry name" value="zf-C2H2"/>
    <property type="match status" value="2"/>
</dbReference>
<dbReference type="GO" id="GO:0001227">
    <property type="term" value="F:DNA-binding transcription repressor activity, RNA polymerase II-specific"/>
    <property type="evidence" value="ECO:0007669"/>
    <property type="project" value="UniProtKB-ARBA"/>
</dbReference>
<keyword evidence="12" id="KW-0238">DNA-binding</keyword>
<dbReference type="PROSITE" id="PS50157">
    <property type="entry name" value="ZINC_FINGER_C2H2_2"/>
    <property type="match status" value="4"/>
</dbReference>
<dbReference type="InterPro" id="IPR036236">
    <property type="entry name" value="Znf_C2H2_sf"/>
</dbReference>
<dbReference type="SMART" id="SM00355">
    <property type="entry name" value="ZnF_C2H2"/>
    <property type="match status" value="4"/>
</dbReference>
<evidence type="ECO:0000256" key="11">
    <source>
        <dbReference type="ARBA" id="ARBA00023015"/>
    </source>
</evidence>
<evidence type="ECO:0000256" key="18">
    <source>
        <dbReference type="SAM" id="MobiDB-lite"/>
    </source>
</evidence>
<evidence type="ECO:0000256" key="9">
    <source>
        <dbReference type="ARBA" id="ARBA00022833"/>
    </source>
</evidence>
<organism evidence="20 21">
    <name type="scientific">Pelobates cultripes</name>
    <name type="common">Western spadefoot toad</name>
    <dbReference type="NCBI Taxonomy" id="61616"/>
    <lineage>
        <taxon>Eukaryota</taxon>
        <taxon>Metazoa</taxon>
        <taxon>Chordata</taxon>
        <taxon>Craniata</taxon>
        <taxon>Vertebrata</taxon>
        <taxon>Euteleostomi</taxon>
        <taxon>Amphibia</taxon>
        <taxon>Batrachia</taxon>
        <taxon>Anura</taxon>
        <taxon>Pelobatoidea</taxon>
        <taxon>Pelobatidae</taxon>
        <taxon>Pelobates</taxon>
    </lineage>
</organism>
<dbReference type="GO" id="GO:0005634">
    <property type="term" value="C:nucleus"/>
    <property type="evidence" value="ECO:0007669"/>
    <property type="project" value="UniProtKB-SubCell"/>
</dbReference>
<comment type="subcellular location">
    <subcellularLocation>
        <location evidence="1">Nucleus</location>
    </subcellularLocation>
</comment>
<dbReference type="SUPFAM" id="SSF57667">
    <property type="entry name" value="beta-beta-alpha zinc fingers"/>
    <property type="match status" value="2"/>
</dbReference>
<dbReference type="GO" id="GO:0030154">
    <property type="term" value="P:cell differentiation"/>
    <property type="evidence" value="ECO:0007669"/>
    <property type="project" value="UniProtKB-KW"/>
</dbReference>
<evidence type="ECO:0000256" key="15">
    <source>
        <dbReference type="ARBA" id="ARBA00059547"/>
    </source>
</evidence>
<evidence type="ECO:0000313" key="21">
    <source>
        <dbReference type="Proteomes" id="UP001295444"/>
    </source>
</evidence>
<dbReference type="PROSITE" id="PS00028">
    <property type="entry name" value="ZINC_FINGER_C2H2_1"/>
    <property type="match status" value="3"/>
</dbReference>
<dbReference type="PANTHER" id="PTHR23235">
    <property type="entry name" value="KRUEPPEL-LIKE TRANSCRIPTION FACTOR"/>
    <property type="match status" value="1"/>
</dbReference>
<evidence type="ECO:0000256" key="5">
    <source>
        <dbReference type="ARBA" id="ARBA00022723"/>
    </source>
</evidence>
<feature type="region of interest" description="Disordered" evidence="18">
    <location>
        <begin position="117"/>
        <end position="163"/>
    </location>
</feature>
<dbReference type="Gene3D" id="3.30.160.60">
    <property type="entry name" value="Classic Zinc Finger"/>
    <property type="match status" value="4"/>
</dbReference>
<dbReference type="GO" id="GO:0008270">
    <property type="term" value="F:zinc ion binding"/>
    <property type="evidence" value="ECO:0007669"/>
    <property type="project" value="UniProtKB-KW"/>
</dbReference>
<evidence type="ECO:0000256" key="14">
    <source>
        <dbReference type="ARBA" id="ARBA00023242"/>
    </source>
</evidence>
<keyword evidence="14" id="KW-0539">Nucleus</keyword>
<keyword evidence="11" id="KW-0805">Transcription regulation</keyword>
<keyword evidence="21" id="KW-1185">Reference proteome</keyword>
<accession>A0AAD1WCP3</accession>
<keyword evidence="9" id="KW-0862">Zinc</keyword>
<gene>
    <name evidence="20" type="ORF">PECUL_23A011952</name>
</gene>
<reference evidence="20" key="1">
    <citation type="submission" date="2022-03" db="EMBL/GenBank/DDBJ databases">
        <authorList>
            <person name="Alioto T."/>
            <person name="Alioto T."/>
            <person name="Gomez Garrido J."/>
        </authorList>
    </citation>
    <scope>NUCLEOTIDE SEQUENCE</scope>
</reference>
<sequence length="799" mass="88712">MEPTFPPSMIMFSHLPPVTSFARLGSDLLPPPPPPPAAPSSLPGPGDMILKKEPCSPPQPGDFLHSLAAIKQEKMGEHEHYRFYGGDRPAEILEVTVGGPGIMPDLGLSRELLIRTEKNGYDPKQSPSMKKTRRPNSEAQEAKSKRRRSDSSKSLGGDCEAANLSPNQKPHICEHCNSAFRSSYHLRRHVLIHTGERPFQCSQCNMSFIQKYLLQRHEKIHSGEKPFNCDQCNMKFIQKYHMERHKRTHSGEKPYKCDTCQQFFSRTDRLLKHKRTCGESINKGLMEPGSSNPNMDNLSGNFDLSRGNSNFSGRKKGKSRNGSAHKDQKPGNKHNEPNMASSLNMQNYSVDLPLVSSLGGSSDAGMDDLDTKVPKLVFKKVNRKHADKNDLSLDHQSNMGMQKLSEKTNSSLDMVGSTNVDTMSLLQSSGNKGHNSSNYDDAMQFLKKRRYLQAANSNNAYAVNVGHMVTQQSVIQSAVSSVMDGENPLTLIDSQSLNVDLKNCHDKTVIPDEVLQSILDHYTHKSVVHPDVPFNLSDHHIEMHTAGDGNDLVQEENVCSDSQSTSGDKTNMFQEYSKYLQQALERTSHTSTFPLGPSFQFVSLSSSLTNPSFFSEKQIYTTSPLECGFNQSLSSVLPSTMPKSHFGMVLGPQTGFSLSLEATHQQLTPSQELTDQIDPQKTLDSSNYQISSQELNGQKDQQKNLESSGFHLQPQELANQLEQQKDSRPQQIENFAQAFGSQFKSGNRVPISFNTTTDGGVDHRLRTSTSDFSGFSNLLSDVSEAGSTRVKTSTSQSFR</sequence>
<evidence type="ECO:0000256" key="17">
    <source>
        <dbReference type="PROSITE-ProRule" id="PRU00042"/>
    </source>
</evidence>
<dbReference type="EMBL" id="OW240917">
    <property type="protein sequence ID" value="CAH2302604.1"/>
    <property type="molecule type" value="Genomic_DNA"/>
</dbReference>
<keyword evidence="7 17" id="KW-0863">Zinc-finger</keyword>
<proteinExistence type="inferred from homology"/>
<feature type="region of interest" description="Disordered" evidence="18">
    <location>
        <begin position="280"/>
        <end position="341"/>
    </location>
</feature>
<keyword evidence="5" id="KW-0479">Metal-binding</keyword>
<dbReference type="FunFam" id="3.30.160.60:FF:000313">
    <property type="entry name" value="Zinc finger protein 281"/>
    <property type="match status" value="1"/>
</dbReference>
<feature type="domain" description="C2H2-type" evidence="19">
    <location>
        <begin position="255"/>
        <end position="276"/>
    </location>
</feature>
<feature type="domain" description="C2H2-type" evidence="19">
    <location>
        <begin position="227"/>
        <end position="254"/>
    </location>
</feature>
<evidence type="ECO:0000256" key="10">
    <source>
        <dbReference type="ARBA" id="ARBA00022843"/>
    </source>
</evidence>
<evidence type="ECO:0000256" key="1">
    <source>
        <dbReference type="ARBA" id="ARBA00004123"/>
    </source>
</evidence>
<evidence type="ECO:0000256" key="16">
    <source>
        <dbReference type="ARBA" id="ARBA00067216"/>
    </source>
</evidence>
<keyword evidence="13" id="KW-0804">Transcription</keyword>
<protein>
    <recommendedName>
        <fullName evidence="16">Zinc finger protein 281</fullName>
    </recommendedName>
</protein>
<keyword evidence="4" id="KW-1017">Isopeptide bond</keyword>
<feature type="compositionally biased region" description="Basic and acidic residues" evidence="18">
    <location>
        <begin position="324"/>
        <end position="336"/>
    </location>
</feature>
<comment type="function">
    <text evidence="15">Transcription repressor that plays a role in regulation of embryonic stem cells (ESCs) differentiation. Required for ESCs differentiation and acts by mediating autorepression of NANOG in ESCs: binds to the NANOG promoter and promotes association of NANOG protein to its own promoter and recruits the NuRD complex, which deacetylates histones. Not required for establishement and maintenance of ESCs. Represses the transcription of a number of genes including GAST, ODC1 and VIM. Binds to the G-rich box in the enhancer region of these genes.</text>
</comment>